<keyword evidence="4" id="KW-0731">Sigma factor</keyword>
<comment type="function">
    <text evidence="7">Sigma factors are initiation factors that promote the attachment of RNA polymerase to specific initiation sites and are then released. Sigma-S contributes to the protection against external stress, thus playing a role in cellular fitness and survival.</text>
</comment>
<protein>
    <recommendedName>
        <fullName evidence="2">RNA polymerase sigma factor SigS</fullName>
    </recommendedName>
</protein>
<name>A0ABD4WM67_PRIMG</name>
<reference evidence="9 10" key="1">
    <citation type="submission" date="2023-02" db="EMBL/GenBank/DDBJ databases">
        <authorList>
            <person name="Olszewska D."/>
        </authorList>
    </citation>
    <scope>NUCLEOTIDE SEQUENCE [LARGE SCALE GENOMIC DNA]</scope>
    <source>
        <strain evidence="9 10">FDU301</strain>
    </source>
</reference>
<keyword evidence="3" id="KW-0805">Transcription regulation</keyword>
<comment type="caution">
    <text evidence="9">The sequence shown here is derived from an EMBL/GenBank/DDBJ whole genome shotgun (WGS) entry which is preliminary data.</text>
</comment>
<dbReference type="PROSITE" id="PS00715">
    <property type="entry name" value="SIGMA70_1"/>
    <property type="match status" value="1"/>
</dbReference>
<dbReference type="Pfam" id="PF04542">
    <property type="entry name" value="Sigma70_r2"/>
    <property type="match status" value="1"/>
</dbReference>
<comment type="similarity">
    <text evidence="1">Belongs to the sigma-70 factor family.</text>
</comment>
<feature type="domain" description="RNA polymerase sigma-70" evidence="8">
    <location>
        <begin position="60"/>
        <end position="73"/>
    </location>
</feature>
<dbReference type="EMBL" id="JARAOX010000100">
    <property type="protein sequence ID" value="MDD9781329.1"/>
    <property type="molecule type" value="Genomic_DNA"/>
</dbReference>
<dbReference type="InterPro" id="IPR007627">
    <property type="entry name" value="RNA_pol_sigma70_r2"/>
</dbReference>
<dbReference type="NCBIfam" id="NF006147">
    <property type="entry name" value="PRK08295.1-4"/>
    <property type="match status" value="1"/>
</dbReference>
<dbReference type="InterPro" id="IPR013325">
    <property type="entry name" value="RNA_pol_sigma_r2"/>
</dbReference>
<evidence type="ECO:0000256" key="3">
    <source>
        <dbReference type="ARBA" id="ARBA00023015"/>
    </source>
</evidence>
<keyword evidence="6" id="KW-0804">Transcription</keyword>
<evidence type="ECO:0000313" key="9">
    <source>
        <dbReference type="EMBL" id="MDD9781329.1"/>
    </source>
</evidence>
<evidence type="ECO:0000259" key="8">
    <source>
        <dbReference type="PROSITE" id="PS00715"/>
    </source>
</evidence>
<dbReference type="GO" id="GO:0003677">
    <property type="term" value="F:DNA binding"/>
    <property type="evidence" value="ECO:0007669"/>
    <property type="project" value="UniProtKB-KW"/>
</dbReference>
<dbReference type="InterPro" id="IPR000943">
    <property type="entry name" value="RNA_pol_sigma70"/>
</dbReference>
<dbReference type="InterPro" id="IPR016032">
    <property type="entry name" value="Sig_transdc_resp-reg_C-effctor"/>
</dbReference>
<dbReference type="NCBIfam" id="NF006145">
    <property type="entry name" value="PRK08295.1-2"/>
    <property type="match status" value="1"/>
</dbReference>
<dbReference type="AlphaFoldDB" id="A0ABD4WM67"/>
<evidence type="ECO:0000313" key="10">
    <source>
        <dbReference type="Proteomes" id="UP001213771"/>
    </source>
</evidence>
<organism evidence="9 10">
    <name type="scientific">Priestia megaterium</name>
    <name type="common">Bacillus megaterium</name>
    <dbReference type="NCBI Taxonomy" id="1404"/>
    <lineage>
        <taxon>Bacteria</taxon>
        <taxon>Bacillati</taxon>
        <taxon>Bacillota</taxon>
        <taxon>Bacilli</taxon>
        <taxon>Bacillales</taxon>
        <taxon>Bacillaceae</taxon>
        <taxon>Priestia</taxon>
    </lineage>
</organism>
<dbReference type="GO" id="GO:0016987">
    <property type="term" value="F:sigma factor activity"/>
    <property type="evidence" value="ECO:0007669"/>
    <property type="project" value="UniProtKB-KW"/>
</dbReference>
<evidence type="ECO:0000256" key="5">
    <source>
        <dbReference type="ARBA" id="ARBA00023125"/>
    </source>
</evidence>
<dbReference type="PANTHER" id="PTHR30385">
    <property type="entry name" value="SIGMA FACTOR F FLAGELLAR"/>
    <property type="match status" value="1"/>
</dbReference>
<accession>A0ABD4WM67</accession>
<evidence type="ECO:0000256" key="6">
    <source>
        <dbReference type="ARBA" id="ARBA00023163"/>
    </source>
</evidence>
<dbReference type="Proteomes" id="UP001213771">
    <property type="component" value="Unassembled WGS sequence"/>
</dbReference>
<proteinExistence type="inferred from homology"/>
<dbReference type="InterPro" id="IPR014284">
    <property type="entry name" value="RNA_pol_sigma-70_dom"/>
</dbReference>
<evidence type="ECO:0000256" key="4">
    <source>
        <dbReference type="ARBA" id="ARBA00023082"/>
    </source>
</evidence>
<gene>
    <name evidence="9" type="primary">sigH</name>
    <name evidence="9" type="ORF">PVE99_02625</name>
</gene>
<dbReference type="Gene3D" id="1.20.120.1810">
    <property type="match status" value="1"/>
</dbReference>
<dbReference type="Gene3D" id="3.40.50.2300">
    <property type="match status" value="1"/>
</dbReference>
<dbReference type="PIRSF" id="PIRSF002939">
    <property type="entry name" value="RNA_polymerase_sigma-H_factor"/>
    <property type="match status" value="1"/>
</dbReference>
<dbReference type="NCBIfam" id="NF006148">
    <property type="entry name" value="PRK08295.1-5"/>
    <property type="match status" value="1"/>
</dbReference>
<dbReference type="PANTHER" id="PTHR30385:SF1">
    <property type="entry name" value="RNA POLYMERASE SIGMA-H FACTOR"/>
    <property type="match status" value="1"/>
</dbReference>
<evidence type="ECO:0000256" key="1">
    <source>
        <dbReference type="ARBA" id="ARBA00007788"/>
    </source>
</evidence>
<dbReference type="RefSeq" id="WP_057245203.1">
    <property type="nucleotide sequence ID" value="NZ_JAMAYJ010000001.1"/>
</dbReference>
<dbReference type="InterPro" id="IPR016371">
    <property type="entry name" value="RNA_pol_sigma-H_factor"/>
</dbReference>
<dbReference type="SUPFAM" id="SSF88946">
    <property type="entry name" value="Sigma2 domain of RNA polymerase sigma factors"/>
    <property type="match status" value="1"/>
</dbReference>
<evidence type="ECO:0000256" key="2">
    <source>
        <dbReference type="ARBA" id="ARBA00021245"/>
    </source>
</evidence>
<evidence type="ECO:0000256" key="7">
    <source>
        <dbReference type="ARBA" id="ARBA00024701"/>
    </source>
</evidence>
<keyword evidence="5" id="KW-0238">DNA-binding</keyword>
<dbReference type="SUPFAM" id="SSF46894">
    <property type="entry name" value="C-terminal effector domain of the bipartite response regulators"/>
    <property type="match status" value="1"/>
</dbReference>
<sequence length="215" mass="25058">MSTNIGTKLIENYDRYKDEDLLNLIHYGNEEALNFLIKKYRGNIQAKASTYFLRGADKEDLVQEGMIGLYKAIRNFKGNKMSSFKTFAELCIKRQIFTAVKAATRQKHEPLNAYVSLYKPLSNQESAYMLLDMIAEKNTTNPELLLINQEEFEEKKQKIAELLSKLEQRVWALFINEYSYIEISKVLSMSEKSIDNTIQRIKRKAGRYLKVEKAM</sequence>
<dbReference type="NCBIfam" id="TIGR02937">
    <property type="entry name" value="sigma70-ECF"/>
    <property type="match status" value="1"/>
</dbReference>